<dbReference type="PROSITE" id="PS00602">
    <property type="entry name" value="ALDOLASE_CLASS_II_1"/>
    <property type="match status" value="1"/>
</dbReference>
<comment type="pathway">
    <text evidence="3 10">Carbohydrate degradation; glycolysis; D-glyceraldehyde 3-phosphate and glycerone phosphate from D-glucose: step 4/4.</text>
</comment>
<keyword evidence="7 10" id="KW-0862">Zinc</keyword>
<dbReference type="GO" id="GO:0008270">
    <property type="term" value="F:zinc ion binding"/>
    <property type="evidence" value="ECO:0007669"/>
    <property type="project" value="UniProtKB-UniRule"/>
</dbReference>
<keyword evidence="9 10" id="KW-0456">Lyase</keyword>
<dbReference type="InterPro" id="IPR000771">
    <property type="entry name" value="FBA_II"/>
</dbReference>
<evidence type="ECO:0000256" key="5">
    <source>
        <dbReference type="ARBA" id="ARBA00013068"/>
    </source>
</evidence>
<comment type="catalytic activity">
    <reaction evidence="1 10">
        <text>beta-D-fructose 1,6-bisphosphate = D-glyceraldehyde 3-phosphate + dihydroxyacetone phosphate</text>
        <dbReference type="Rhea" id="RHEA:14729"/>
        <dbReference type="ChEBI" id="CHEBI:32966"/>
        <dbReference type="ChEBI" id="CHEBI:57642"/>
        <dbReference type="ChEBI" id="CHEBI:59776"/>
        <dbReference type="EC" id="4.1.2.13"/>
    </reaction>
</comment>
<dbReference type="EMBL" id="KZ819287">
    <property type="protein sequence ID" value="PWN99737.1"/>
    <property type="molecule type" value="Genomic_DNA"/>
</dbReference>
<dbReference type="UniPathway" id="UPA00109">
    <property type="reaction ID" value="UER00183"/>
</dbReference>
<comment type="function">
    <text evidence="2 10">Catalyzes the aldol condensation of dihydroxyacetone phosphate (DHAP or glycerone-phosphate) with glyceraldehyde 3-phosphate (G3P) to form fructose 1,6-bisphosphate (FBP) in gluconeogenesis and the reverse reaction in glycolysis.</text>
</comment>
<dbReference type="STRING" id="58919.A0A316ZDA8"/>
<evidence type="ECO:0000256" key="8">
    <source>
        <dbReference type="ARBA" id="ARBA00023152"/>
    </source>
</evidence>
<gene>
    <name evidence="11" type="ORF">FA09DRAFT_328523</name>
</gene>
<evidence type="ECO:0000256" key="7">
    <source>
        <dbReference type="ARBA" id="ARBA00022833"/>
    </source>
</evidence>
<dbReference type="NCBIfam" id="TIGR00167">
    <property type="entry name" value="cbbA"/>
    <property type="match status" value="1"/>
</dbReference>
<comment type="cofactor">
    <cofactor evidence="10">
        <name>Zn(2+)</name>
        <dbReference type="ChEBI" id="CHEBI:29105"/>
    </cofactor>
    <text evidence="10">Binds 2 Zn(2+) ions per subunit. One is catalytic and the other provides a structural contribution.</text>
</comment>
<evidence type="ECO:0000256" key="6">
    <source>
        <dbReference type="ARBA" id="ARBA00022723"/>
    </source>
</evidence>
<dbReference type="GO" id="GO:0005829">
    <property type="term" value="C:cytosol"/>
    <property type="evidence" value="ECO:0007669"/>
    <property type="project" value="TreeGrafter"/>
</dbReference>
<evidence type="ECO:0000256" key="2">
    <source>
        <dbReference type="ARBA" id="ARBA00002181"/>
    </source>
</evidence>
<dbReference type="Gene3D" id="3.20.20.70">
    <property type="entry name" value="Aldolase class I"/>
    <property type="match status" value="1"/>
</dbReference>
<dbReference type="AlphaFoldDB" id="A0A316ZDA8"/>
<dbReference type="CDD" id="cd00946">
    <property type="entry name" value="FBP_aldolase_IIA"/>
    <property type="match status" value="1"/>
</dbReference>
<dbReference type="SUPFAM" id="SSF51569">
    <property type="entry name" value="Aldolase"/>
    <property type="match status" value="1"/>
</dbReference>
<organism evidence="11 12">
    <name type="scientific">Tilletiopsis washingtonensis</name>
    <dbReference type="NCBI Taxonomy" id="58919"/>
    <lineage>
        <taxon>Eukaryota</taxon>
        <taxon>Fungi</taxon>
        <taxon>Dikarya</taxon>
        <taxon>Basidiomycota</taxon>
        <taxon>Ustilaginomycotina</taxon>
        <taxon>Exobasidiomycetes</taxon>
        <taxon>Entylomatales</taxon>
        <taxon>Entylomatales incertae sedis</taxon>
        <taxon>Tilletiopsis</taxon>
    </lineage>
</organism>
<dbReference type="PANTHER" id="PTHR30559">
    <property type="entry name" value="FRUCTOSE-BISPHOSPHATE ALDOLASE CLASS 2"/>
    <property type="match status" value="1"/>
</dbReference>
<dbReference type="RefSeq" id="XP_025600016.1">
    <property type="nucleotide sequence ID" value="XM_025741804.1"/>
</dbReference>
<dbReference type="PIRSF" id="PIRSF001359">
    <property type="entry name" value="F_bP_aldolase_II"/>
    <property type="match status" value="1"/>
</dbReference>
<evidence type="ECO:0000256" key="10">
    <source>
        <dbReference type="RuleBase" id="RU366023"/>
    </source>
</evidence>
<dbReference type="EC" id="4.1.2.13" evidence="5 10"/>
<proteinExistence type="inferred from homology"/>
<dbReference type="InterPro" id="IPR006411">
    <property type="entry name" value="Fruct_bisP_bact"/>
</dbReference>
<dbReference type="PROSITE" id="PS00806">
    <property type="entry name" value="ALDOLASE_CLASS_II_2"/>
    <property type="match status" value="1"/>
</dbReference>
<dbReference type="GO" id="GO:0006096">
    <property type="term" value="P:glycolytic process"/>
    <property type="evidence" value="ECO:0007669"/>
    <property type="project" value="UniProtKB-UniPathway"/>
</dbReference>
<dbReference type="PANTHER" id="PTHR30559:SF0">
    <property type="entry name" value="FRUCTOSE-BISPHOSPHATE ALDOLASE"/>
    <property type="match status" value="1"/>
</dbReference>
<dbReference type="GO" id="GO:0004332">
    <property type="term" value="F:fructose-bisphosphate aldolase activity"/>
    <property type="evidence" value="ECO:0007669"/>
    <property type="project" value="UniProtKB-EC"/>
</dbReference>
<name>A0A316ZDA8_9BASI</name>
<reference evidence="11 12" key="1">
    <citation type="journal article" date="2018" name="Mol. Biol. Evol.">
        <title>Broad Genomic Sampling Reveals a Smut Pathogenic Ancestry of the Fungal Clade Ustilaginomycotina.</title>
        <authorList>
            <person name="Kijpornyongpan T."/>
            <person name="Mondo S.J."/>
            <person name="Barry K."/>
            <person name="Sandor L."/>
            <person name="Lee J."/>
            <person name="Lipzen A."/>
            <person name="Pangilinan J."/>
            <person name="LaButti K."/>
            <person name="Hainaut M."/>
            <person name="Henrissat B."/>
            <person name="Grigoriev I.V."/>
            <person name="Spatafora J.W."/>
            <person name="Aime M.C."/>
        </authorList>
    </citation>
    <scope>NUCLEOTIDE SEQUENCE [LARGE SCALE GENOMIC DNA]</scope>
    <source>
        <strain evidence="11 12">MCA 4186</strain>
    </source>
</reference>
<evidence type="ECO:0000313" key="12">
    <source>
        <dbReference type="Proteomes" id="UP000245946"/>
    </source>
</evidence>
<accession>A0A316ZDA8</accession>
<comment type="similarity">
    <text evidence="4 10">Belongs to the class II fructose-bisphosphate aldolase family.</text>
</comment>
<keyword evidence="8 10" id="KW-0324">Glycolysis</keyword>
<evidence type="ECO:0000256" key="3">
    <source>
        <dbReference type="ARBA" id="ARBA00004714"/>
    </source>
</evidence>
<dbReference type="Proteomes" id="UP000245946">
    <property type="component" value="Unassembled WGS sequence"/>
</dbReference>
<protein>
    <recommendedName>
        <fullName evidence="5 10">Fructose-bisphosphate aldolase</fullName>
        <shortName evidence="10">FBP aldolase</shortName>
        <ecNumber evidence="5 10">4.1.2.13</ecNumber>
    </recommendedName>
</protein>
<evidence type="ECO:0000256" key="9">
    <source>
        <dbReference type="ARBA" id="ARBA00023239"/>
    </source>
</evidence>
<dbReference type="InterPro" id="IPR013785">
    <property type="entry name" value="Aldolase_TIM"/>
</dbReference>
<sequence length="358" mass="39381">MGVLDVVPAGVVDGKDVYKLFDYCRENHFAIPAFNVTSSSVANAAMEAARDAKSPVILQVSQGGAAFFAGKGLANDKQQASIAGAVAAANHVRAVAESYGIPVVLHSDHCAKKLLPWFDGMLEADEANFAKEGKPLFSSHMLDLSEETKEENIETCLKYLPRMAKIGVWLEMEIGITGGEEDGVNNENVDNASLYTQPEDIWDIYRQFSEVTPNFSIAAGFGNVHGVYKPGNVSLQPDLLRKHQDYVREQLKSDKELPVFLVFHGGSGSEKHEITTAVKNGVVKMNVDTDTQFAYLEGIRDFVLNKKDYLMSQVGNPEGADKPNKKQYDPRVWVREGEKTMSKRCKIAFEDLLSAGQL</sequence>
<dbReference type="Pfam" id="PF01116">
    <property type="entry name" value="F_bP_aldolase"/>
    <property type="match status" value="1"/>
</dbReference>
<evidence type="ECO:0000313" key="11">
    <source>
        <dbReference type="EMBL" id="PWN99737.1"/>
    </source>
</evidence>
<keyword evidence="6 10" id="KW-0479">Metal-binding</keyword>
<evidence type="ECO:0000256" key="1">
    <source>
        <dbReference type="ARBA" id="ARBA00000441"/>
    </source>
</evidence>
<evidence type="ECO:0000256" key="4">
    <source>
        <dbReference type="ARBA" id="ARBA00005812"/>
    </source>
</evidence>
<dbReference type="GO" id="GO:0006094">
    <property type="term" value="P:gluconeogenesis"/>
    <property type="evidence" value="ECO:0007669"/>
    <property type="project" value="TreeGrafter"/>
</dbReference>
<dbReference type="FunFam" id="3.20.20.70:FF:000013">
    <property type="entry name" value="Class II fructose-bisphosphate aldolase"/>
    <property type="match status" value="1"/>
</dbReference>
<dbReference type="OrthoDB" id="35652at2759"/>
<dbReference type="NCBIfam" id="TIGR01520">
    <property type="entry name" value="FruBisAldo_II_A"/>
    <property type="match status" value="1"/>
</dbReference>
<dbReference type="GeneID" id="37269348"/>
<keyword evidence="12" id="KW-1185">Reference proteome</keyword>
<dbReference type="NCBIfam" id="NF006628">
    <property type="entry name" value="PRK09197.1"/>
    <property type="match status" value="1"/>
</dbReference>